<accession>A0A5A5R6G3</accession>
<feature type="transmembrane region" description="Helical" evidence="1">
    <location>
        <begin position="78"/>
        <end position="100"/>
    </location>
</feature>
<reference evidence="2 3" key="1">
    <citation type="submission" date="2018-09" db="EMBL/GenBank/DDBJ databases">
        <title>Evolutionary history of phycoerythrin pigmentation in the water bloom-forming cyanobacterium Microcystis aeruginosa.</title>
        <authorList>
            <person name="Tanabe Y."/>
            <person name="Tanabe Y."/>
            <person name="Yamaguchi H."/>
        </authorList>
    </citation>
    <scope>NUCLEOTIDE SEQUENCE [LARGE SCALE GENOMIC DNA]</scope>
    <source>
        <strain evidence="2 3">NIES-2519</strain>
    </source>
</reference>
<keyword evidence="1" id="KW-0812">Transmembrane</keyword>
<comment type="caution">
    <text evidence="2">The sequence shown here is derived from an EMBL/GenBank/DDBJ whole genome shotgun (WGS) entry which is preliminary data.</text>
</comment>
<feature type="transmembrane region" description="Helical" evidence="1">
    <location>
        <begin position="45"/>
        <end position="66"/>
    </location>
</feature>
<organism evidence="2 3">
    <name type="scientific">Microcystis aeruginosa NIES-2519</name>
    <dbReference type="NCBI Taxonomy" id="2303981"/>
    <lineage>
        <taxon>Bacteria</taxon>
        <taxon>Bacillati</taxon>
        <taxon>Cyanobacteriota</taxon>
        <taxon>Cyanophyceae</taxon>
        <taxon>Oscillatoriophycideae</taxon>
        <taxon>Chroococcales</taxon>
        <taxon>Microcystaceae</taxon>
        <taxon>Microcystis</taxon>
    </lineage>
</organism>
<keyword evidence="1" id="KW-0472">Membrane</keyword>
<sequence>MFISNQIVREDRRKPQLPFWLIVVLIVYLPLEEFILKLLPLPITVIAAIRSLPELVCYLLFFGLLYQIITRRCRFKITAIEILFVGFFIWAVFLIIISHLFFQASLFGGVSGLRTLVRFLSVYYLLVNLELYDSQIYLILQTMIGMGMLEGLIAMAQLLGGSPVKKIFETTSVKMESLLGKAPIAFVGFEKKGSVFGTFSDASVMALFFLIPAILAVTLVIYWTYIHPKKRYYLLPNWQRIIVLFLIYFGIISSYKRAVMLIALLLPILVIFYLGKPRIAAWLTLLYGTLLLVLFWGIMLFSFNIDQALSNKSIRKEGQEIKTYLIQLFTPEYWNRSIEGSRLFFMKISCGNVLGSGYWYGLSPDEDTTVEQLVKLTNNTRDKVKFKETSLYFKDAYWCAMISFYGVPGTLIYLLILYQLYRHTQAVRQNASGVVEKLLGVSGSILILLYGIYSLAEQLPEARTCSFYFWTIAGLVVNVHNRQKSLKS</sequence>
<dbReference type="Proteomes" id="UP000323569">
    <property type="component" value="Unassembled WGS sequence"/>
</dbReference>
<feature type="transmembrane region" description="Helical" evidence="1">
    <location>
        <begin position="395"/>
        <end position="418"/>
    </location>
</feature>
<feature type="transmembrane region" description="Helical" evidence="1">
    <location>
        <begin position="282"/>
        <end position="303"/>
    </location>
</feature>
<feature type="transmembrane region" description="Helical" evidence="1">
    <location>
        <begin position="20"/>
        <end position="39"/>
    </location>
</feature>
<feature type="transmembrane region" description="Helical" evidence="1">
    <location>
        <begin position="138"/>
        <end position="159"/>
    </location>
</feature>
<evidence type="ECO:0000256" key="1">
    <source>
        <dbReference type="SAM" id="Phobius"/>
    </source>
</evidence>
<evidence type="ECO:0000313" key="2">
    <source>
        <dbReference type="EMBL" id="GCA72013.1"/>
    </source>
</evidence>
<keyword evidence="1" id="KW-1133">Transmembrane helix</keyword>
<feature type="transmembrane region" description="Helical" evidence="1">
    <location>
        <begin position="438"/>
        <end position="456"/>
    </location>
</feature>
<gene>
    <name evidence="2" type="ORF">MiYa_03560</name>
</gene>
<protein>
    <submittedName>
        <fullName evidence="2">Uncharacterized protein</fullName>
    </submittedName>
</protein>
<feature type="transmembrane region" description="Helical" evidence="1">
    <location>
        <begin position="232"/>
        <end position="252"/>
    </location>
</feature>
<evidence type="ECO:0000313" key="3">
    <source>
        <dbReference type="Proteomes" id="UP000323569"/>
    </source>
</evidence>
<dbReference type="AlphaFoldDB" id="A0A5A5R6G3"/>
<name>A0A5A5R6G3_MICAE</name>
<dbReference type="EMBL" id="BHVO01000078">
    <property type="protein sequence ID" value="GCA72013.1"/>
    <property type="molecule type" value="Genomic_DNA"/>
</dbReference>
<feature type="transmembrane region" description="Helical" evidence="1">
    <location>
        <begin position="204"/>
        <end position="225"/>
    </location>
</feature>
<proteinExistence type="predicted"/>
<dbReference type="RefSeq" id="WP_149979546.1">
    <property type="nucleotide sequence ID" value="NZ_BHVO01000078.1"/>
</dbReference>
<feature type="transmembrane region" description="Helical" evidence="1">
    <location>
        <begin position="106"/>
        <end position="126"/>
    </location>
</feature>
<feature type="transmembrane region" description="Helical" evidence="1">
    <location>
        <begin position="258"/>
        <end position="275"/>
    </location>
</feature>